<dbReference type="PANTHER" id="PTHR30136">
    <property type="entry name" value="HELIX-TURN-HELIX TRANSCRIPTIONAL REGULATOR, ICLR FAMILY"/>
    <property type="match status" value="1"/>
</dbReference>
<dbReference type="SUPFAM" id="SSF55781">
    <property type="entry name" value="GAF domain-like"/>
    <property type="match status" value="1"/>
</dbReference>
<proteinExistence type="predicted"/>
<name>A0ABP5Y476_STRLO</name>
<dbReference type="InterPro" id="IPR050707">
    <property type="entry name" value="HTH_MetabolicPath_Reg"/>
</dbReference>
<protein>
    <submittedName>
        <fullName evidence="5">IclR family transcriptional regulator</fullName>
    </submittedName>
</protein>
<dbReference type="Gene3D" id="1.10.10.10">
    <property type="entry name" value="Winged helix-like DNA-binding domain superfamily/Winged helix DNA-binding domain"/>
    <property type="match status" value="1"/>
</dbReference>
<dbReference type="RefSeq" id="WP_344398538.1">
    <property type="nucleotide sequence ID" value="NZ_BAAASG010000002.1"/>
</dbReference>
<dbReference type="SUPFAM" id="SSF46785">
    <property type="entry name" value="Winged helix' DNA-binding domain"/>
    <property type="match status" value="1"/>
</dbReference>
<keyword evidence="1" id="KW-0805">Transcription regulation</keyword>
<dbReference type="Pfam" id="PF01614">
    <property type="entry name" value="IclR_C"/>
    <property type="match status" value="1"/>
</dbReference>
<keyword evidence="3" id="KW-0804">Transcription</keyword>
<evidence type="ECO:0000313" key="5">
    <source>
        <dbReference type="EMBL" id="GAA2474583.1"/>
    </source>
</evidence>
<dbReference type="InterPro" id="IPR014757">
    <property type="entry name" value="Tscrpt_reg_IclR_C"/>
</dbReference>
<dbReference type="Gene3D" id="3.30.450.40">
    <property type="match status" value="1"/>
</dbReference>
<evidence type="ECO:0000256" key="2">
    <source>
        <dbReference type="ARBA" id="ARBA00023125"/>
    </source>
</evidence>
<keyword evidence="2" id="KW-0238">DNA-binding</keyword>
<feature type="domain" description="HTH iclR-type" evidence="4">
    <location>
        <begin position="10"/>
        <end position="72"/>
    </location>
</feature>
<dbReference type="EMBL" id="BAAASG010000002">
    <property type="protein sequence ID" value="GAA2474583.1"/>
    <property type="molecule type" value="Genomic_DNA"/>
</dbReference>
<reference evidence="6" key="1">
    <citation type="journal article" date="2019" name="Int. J. Syst. Evol. Microbiol.">
        <title>The Global Catalogue of Microorganisms (GCM) 10K type strain sequencing project: providing services to taxonomists for standard genome sequencing and annotation.</title>
        <authorList>
            <consortium name="The Broad Institute Genomics Platform"/>
            <consortium name="The Broad Institute Genome Sequencing Center for Infectious Disease"/>
            <person name="Wu L."/>
            <person name="Ma J."/>
        </authorList>
    </citation>
    <scope>NUCLEOTIDE SEQUENCE [LARGE SCALE GENOMIC DNA]</scope>
    <source>
        <strain evidence="6">JCM 4395</strain>
    </source>
</reference>
<dbReference type="InterPro" id="IPR036390">
    <property type="entry name" value="WH_DNA-bd_sf"/>
</dbReference>
<accession>A0ABP5Y476</accession>
<dbReference type="Proteomes" id="UP001501777">
    <property type="component" value="Unassembled WGS sequence"/>
</dbReference>
<gene>
    <name evidence="5" type="ORF">GCM10010276_07350</name>
</gene>
<evidence type="ECO:0000313" key="6">
    <source>
        <dbReference type="Proteomes" id="UP001501777"/>
    </source>
</evidence>
<comment type="caution">
    <text evidence="5">The sequence shown here is derived from an EMBL/GenBank/DDBJ whole genome shotgun (WGS) entry which is preliminary data.</text>
</comment>
<dbReference type="Pfam" id="PF09339">
    <property type="entry name" value="HTH_IclR"/>
    <property type="match status" value="1"/>
</dbReference>
<keyword evidence="6" id="KW-1185">Reference proteome</keyword>
<dbReference type="InterPro" id="IPR005471">
    <property type="entry name" value="Tscrpt_reg_IclR_N"/>
</dbReference>
<organism evidence="5 6">
    <name type="scientific">Streptomyces longisporus</name>
    <dbReference type="NCBI Taxonomy" id="1948"/>
    <lineage>
        <taxon>Bacteria</taxon>
        <taxon>Bacillati</taxon>
        <taxon>Actinomycetota</taxon>
        <taxon>Actinomycetes</taxon>
        <taxon>Kitasatosporales</taxon>
        <taxon>Streptomycetaceae</taxon>
        <taxon>Streptomyces</taxon>
    </lineage>
</organism>
<evidence type="ECO:0000259" key="4">
    <source>
        <dbReference type="PROSITE" id="PS51077"/>
    </source>
</evidence>
<dbReference type="InterPro" id="IPR029016">
    <property type="entry name" value="GAF-like_dom_sf"/>
</dbReference>
<dbReference type="InterPro" id="IPR036388">
    <property type="entry name" value="WH-like_DNA-bd_sf"/>
</dbReference>
<sequence>MSKRGTLGGSAHADRVFRVQRAFTEVEGQMHGPGELAEVTGLDDSTVHRILQSGVYDGIFAREGHGLYRLGAGAARLGLKSLAHAPNERVVHAVLEDLHAATDGGLAFLFALAPFGGAGKQCLDMAVGTSDLSELGITHRAFMEVCRSLRTGAAGRAILAFLPKVIQDRVLAEPVPDGAGPGAYRDNARLLASLESVRRDGLAADVEEWAAGWVGCAAPVRWDGLIMGSVAVLKPGHDMSAWPGPAVRAVQRAAARFTPADDDGPWSAEAPGSY</sequence>
<dbReference type="PANTHER" id="PTHR30136:SF24">
    <property type="entry name" value="HTH-TYPE TRANSCRIPTIONAL REPRESSOR ALLR"/>
    <property type="match status" value="1"/>
</dbReference>
<dbReference type="PROSITE" id="PS51077">
    <property type="entry name" value="HTH_ICLR"/>
    <property type="match status" value="1"/>
</dbReference>
<evidence type="ECO:0000256" key="3">
    <source>
        <dbReference type="ARBA" id="ARBA00023163"/>
    </source>
</evidence>
<evidence type="ECO:0000256" key="1">
    <source>
        <dbReference type="ARBA" id="ARBA00023015"/>
    </source>
</evidence>